<keyword evidence="3" id="KW-0670">Pyruvate</keyword>
<dbReference type="InterPro" id="IPR001763">
    <property type="entry name" value="Rhodanese-like_dom"/>
</dbReference>
<dbReference type="Pfam" id="PF00581">
    <property type="entry name" value="Rhodanese"/>
    <property type="match status" value="2"/>
</dbReference>
<evidence type="ECO:0000313" key="4">
    <source>
        <dbReference type="Proteomes" id="UP000199411"/>
    </source>
</evidence>
<evidence type="ECO:0000313" key="3">
    <source>
        <dbReference type="EMBL" id="SDC36682.1"/>
    </source>
</evidence>
<evidence type="ECO:0000259" key="2">
    <source>
        <dbReference type="PROSITE" id="PS50206"/>
    </source>
</evidence>
<organism evidence="3 4">
    <name type="scientific">Desulfurella multipotens</name>
    <dbReference type="NCBI Taxonomy" id="79269"/>
    <lineage>
        <taxon>Bacteria</taxon>
        <taxon>Pseudomonadati</taxon>
        <taxon>Campylobacterota</taxon>
        <taxon>Desulfurellia</taxon>
        <taxon>Desulfurellales</taxon>
        <taxon>Desulfurellaceae</taxon>
        <taxon>Desulfurella</taxon>
    </lineage>
</organism>
<dbReference type="PANTHER" id="PTHR43855">
    <property type="entry name" value="THIOSULFATE SULFURTRANSFERASE"/>
    <property type="match status" value="1"/>
</dbReference>
<protein>
    <submittedName>
        <fullName evidence="3">Thiosulfate/3-mercaptopyruvate sulfurtransferase</fullName>
    </submittedName>
</protein>
<evidence type="ECO:0000256" key="1">
    <source>
        <dbReference type="ARBA" id="ARBA00022737"/>
    </source>
</evidence>
<accession>A0A1G6KZZ9</accession>
<name>A0A1G6KZZ9_9BACT</name>
<dbReference type="GO" id="GO:0016740">
    <property type="term" value="F:transferase activity"/>
    <property type="evidence" value="ECO:0007669"/>
    <property type="project" value="UniProtKB-KW"/>
</dbReference>
<dbReference type="PANTHER" id="PTHR43855:SF1">
    <property type="entry name" value="THIOSULFATE SULFURTRANSFERASE"/>
    <property type="match status" value="1"/>
</dbReference>
<dbReference type="Proteomes" id="UP000199411">
    <property type="component" value="Unassembled WGS sequence"/>
</dbReference>
<dbReference type="SMART" id="SM00450">
    <property type="entry name" value="RHOD"/>
    <property type="match status" value="2"/>
</dbReference>
<keyword evidence="3" id="KW-0808">Transferase</keyword>
<keyword evidence="4" id="KW-1185">Reference proteome</keyword>
<feature type="domain" description="Rhodanese" evidence="2">
    <location>
        <begin position="186"/>
        <end position="304"/>
    </location>
</feature>
<sequence length="306" mass="35047">MFRKWFLVILATLFFGFFNLAFAKLGIISTDQAAQLISTNKDIIVIDTRSEKDYLNGHLPKAINLTNAMLSEKRGEVVGLVPHNKQLEEKLSNFGLKKDATYIVYSGENFDKPHFFLTNATRVAAILYWSGVKDIYYMDGGYEKWIDEKKPIAKGEYRLPKSNFVIDRNRTTVFSFLPFVKWALNHEDLVQLVDARNYEQFSGQDTKDKRLARFGHLKGAKWVYVANYMQKEKDYWVIKPKAQIEKVLADAGVDINKPIISYCNTGHLASGLWFIGQAMLDTMLISDYDGSMAEISRENDIPIIAQ</sequence>
<dbReference type="InterPro" id="IPR051126">
    <property type="entry name" value="Thiosulfate_sulfurtransferase"/>
</dbReference>
<dbReference type="OrthoDB" id="9781034at2"/>
<feature type="domain" description="Rhodanese" evidence="2">
    <location>
        <begin position="39"/>
        <end position="154"/>
    </location>
</feature>
<keyword evidence="1" id="KW-0677">Repeat</keyword>
<dbReference type="EMBL" id="FMYU01000004">
    <property type="protein sequence ID" value="SDC36682.1"/>
    <property type="molecule type" value="Genomic_DNA"/>
</dbReference>
<dbReference type="AlphaFoldDB" id="A0A1G6KZZ9"/>
<dbReference type="RefSeq" id="WP_092128233.1">
    <property type="nucleotide sequence ID" value="NZ_FMYU01000004.1"/>
</dbReference>
<dbReference type="InterPro" id="IPR036873">
    <property type="entry name" value="Rhodanese-like_dom_sf"/>
</dbReference>
<gene>
    <name evidence="3" type="ORF">SAMN05660835_00743</name>
</gene>
<dbReference type="Gene3D" id="3.40.250.10">
    <property type="entry name" value="Rhodanese-like domain"/>
    <property type="match status" value="2"/>
</dbReference>
<proteinExistence type="predicted"/>
<dbReference type="PROSITE" id="PS50206">
    <property type="entry name" value="RHODANESE_3"/>
    <property type="match status" value="2"/>
</dbReference>
<reference evidence="4" key="1">
    <citation type="submission" date="2016-10" db="EMBL/GenBank/DDBJ databases">
        <authorList>
            <person name="Varghese N."/>
            <person name="Submissions S."/>
        </authorList>
    </citation>
    <scope>NUCLEOTIDE SEQUENCE [LARGE SCALE GENOMIC DNA]</scope>
    <source>
        <strain evidence="4">DSM 8415</strain>
    </source>
</reference>
<dbReference type="SUPFAM" id="SSF52821">
    <property type="entry name" value="Rhodanese/Cell cycle control phosphatase"/>
    <property type="match status" value="2"/>
</dbReference>